<evidence type="ECO:0000256" key="6">
    <source>
        <dbReference type="ARBA" id="ARBA00022729"/>
    </source>
</evidence>
<dbReference type="PANTHER" id="PTHR32552">
    <property type="entry name" value="FERRICHROME IRON RECEPTOR-RELATED"/>
    <property type="match status" value="1"/>
</dbReference>
<dbReference type="InterPro" id="IPR036942">
    <property type="entry name" value="Beta-barrel_TonB_sf"/>
</dbReference>
<sequence>MFSQEKPQDSTKLETLDEVLVRSVRVQADSPITHSNLSKEEIEQRNLGQDIPILLNYLPSVVTTSDAGAGVGYTGIRVRGINAQSTNVTINGIPYNDAESLGTFWVNLNDFASSVESLQLQRGVGTSTNGSGAFGASINVLTDAVSNEAYGEFANSFGSFNTRKHTLKFSTGLLNDRVEFAGRLSNIKSDGYIDRASSDLKSYFLQGSYKSANTLIKAITFSGKEITYQSWNGLEDLEKLENDRTYNTAGEYTDENGNTQFYENEVDNYQQDHYQLHWNQRYDNNWSTNMAFNYTAGRGYFEQYKEDAEFADYGLNEIVIATDTISETDLVRRRWLDNDFYVVNANANYKNNQLDVIFGGSYSYYDGGHFGEIIWAQFASNSMNTDRYYESTGIKSDLNFFGKGTFKLNKNISLFADLQLRLVDYTIDGLNSDRIPFDVDENYAFFNPKAGITYSFNSNNSMYFSYARANREPSRDDFENNADVKPEQLNDFELGWRHDTEKFRLNVNAYYMLYNEQLVLTGNIDQSGNPIRTNSGDSYRLGLEVEAAVQIGNKWRLQPSITWSSNKNKETITEFDGGLVNFGKTDISFSPEWIASNALTFQPVTNLQLTLLSKFVGDQFMSNTEAEASKLDSYFINDFNVNYELSFQRDENTKPFLKSILFSGLVNNIFNVKYESNGYYYTYDDTWSNPPQVSTIEGAGFYPQATTNFLLGMTLKF</sequence>
<evidence type="ECO:0000256" key="12">
    <source>
        <dbReference type="PROSITE-ProRule" id="PRU01360"/>
    </source>
</evidence>
<comment type="subcellular location">
    <subcellularLocation>
        <location evidence="1 12">Cell outer membrane</location>
        <topology evidence="1 12">Multi-pass membrane protein</topology>
    </subcellularLocation>
</comment>
<reference evidence="17" key="1">
    <citation type="submission" date="2016-10" db="EMBL/GenBank/DDBJ databases">
        <authorList>
            <person name="Varghese N."/>
            <person name="Submissions S."/>
        </authorList>
    </citation>
    <scope>NUCLEOTIDE SEQUENCE [LARGE SCALE GENOMIC DNA]</scope>
    <source>
        <strain evidence="17">DSM 23925</strain>
    </source>
</reference>
<dbReference type="PROSITE" id="PS52016">
    <property type="entry name" value="TONB_DEPENDENT_REC_3"/>
    <property type="match status" value="1"/>
</dbReference>
<keyword evidence="5 12" id="KW-0812">Transmembrane</keyword>
<feature type="domain" description="TonB-dependent receptor plug" evidence="15">
    <location>
        <begin position="28"/>
        <end position="136"/>
    </location>
</feature>
<evidence type="ECO:0000256" key="10">
    <source>
        <dbReference type="ARBA" id="ARBA00023136"/>
    </source>
</evidence>
<keyword evidence="17" id="KW-1185">Reference proteome</keyword>
<evidence type="ECO:0000256" key="3">
    <source>
        <dbReference type="ARBA" id="ARBA00022452"/>
    </source>
</evidence>
<dbReference type="PANTHER" id="PTHR32552:SF68">
    <property type="entry name" value="FERRICHROME OUTER MEMBRANE TRANSPORTER_PHAGE RECEPTOR"/>
    <property type="match status" value="1"/>
</dbReference>
<evidence type="ECO:0000256" key="1">
    <source>
        <dbReference type="ARBA" id="ARBA00004571"/>
    </source>
</evidence>
<comment type="similarity">
    <text evidence="12 13">Belongs to the TonB-dependent receptor family.</text>
</comment>
<dbReference type="STRING" id="649333.SAMN04487989_101354"/>
<dbReference type="Pfam" id="PF07715">
    <property type="entry name" value="Plug"/>
    <property type="match status" value="1"/>
</dbReference>
<accession>A0A1I4YXW7</accession>
<name>A0A1I4YXW7_9FLAO</name>
<dbReference type="Pfam" id="PF00593">
    <property type="entry name" value="TonB_dep_Rec_b-barrel"/>
    <property type="match status" value="1"/>
</dbReference>
<keyword evidence="11 12" id="KW-0998">Cell outer membrane</keyword>
<evidence type="ECO:0000256" key="2">
    <source>
        <dbReference type="ARBA" id="ARBA00022448"/>
    </source>
</evidence>
<dbReference type="InterPro" id="IPR000531">
    <property type="entry name" value="Beta-barrel_TonB"/>
</dbReference>
<dbReference type="EMBL" id="FOVN01000001">
    <property type="protein sequence ID" value="SFN42613.1"/>
    <property type="molecule type" value="Genomic_DNA"/>
</dbReference>
<evidence type="ECO:0000256" key="4">
    <source>
        <dbReference type="ARBA" id="ARBA00022496"/>
    </source>
</evidence>
<keyword evidence="7" id="KW-0408">Iron</keyword>
<keyword evidence="4" id="KW-0410">Iron transport</keyword>
<dbReference type="InterPro" id="IPR039426">
    <property type="entry name" value="TonB-dep_rcpt-like"/>
</dbReference>
<evidence type="ECO:0000256" key="9">
    <source>
        <dbReference type="ARBA" id="ARBA00023077"/>
    </source>
</evidence>
<gene>
    <name evidence="16" type="ORF">SAMN04487989_101354</name>
</gene>
<evidence type="ECO:0000313" key="17">
    <source>
        <dbReference type="Proteomes" id="UP000198705"/>
    </source>
</evidence>
<dbReference type="SUPFAM" id="SSF56935">
    <property type="entry name" value="Porins"/>
    <property type="match status" value="1"/>
</dbReference>
<evidence type="ECO:0000259" key="15">
    <source>
        <dbReference type="Pfam" id="PF07715"/>
    </source>
</evidence>
<dbReference type="Gene3D" id="2.40.170.20">
    <property type="entry name" value="TonB-dependent receptor, beta-barrel domain"/>
    <property type="match status" value="1"/>
</dbReference>
<evidence type="ECO:0000256" key="5">
    <source>
        <dbReference type="ARBA" id="ARBA00022692"/>
    </source>
</evidence>
<evidence type="ECO:0000259" key="14">
    <source>
        <dbReference type="Pfam" id="PF00593"/>
    </source>
</evidence>
<organism evidence="16 17">
    <name type="scientific">Bizionia echini</name>
    <dbReference type="NCBI Taxonomy" id="649333"/>
    <lineage>
        <taxon>Bacteria</taxon>
        <taxon>Pseudomonadati</taxon>
        <taxon>Bacteroidota</taxon>
        <taxon>Flavobacteriia</taxon>
        <taxon>Flavobacteriales</taxon>
        <taxon>Flavobacteriaceae</taxon>
        <taxon>Bizionia</taxon>
    </lineage>
</organism>
<keyword evidence="10 12" id="KW-0472">Membrane</keyword>
<keyword evidence="9 13" id="KW-0798">TonB box</keyword>
<dbReference type="Proteomes" id="UP000198705">
    <property type="component" value="Unassembled WGS sequence"/>
</dbReference>
<evidence type="ECO:0000256" key="7">
    <source>
        <dbReference type="ARBA" id="ARBA00023004"/>
    </source>
</evidence>
<feature type="domain" description="TonB-dependent receptor-like beta-barrel" evidence="14">
    <location>
        <begin position="220"/>
        <end position="646"/>
    </location>
</feature>
<evidence type="ECO:0000313" key="16">
    <source>
        <dbReference type="EMBL" id="SFN42613.1"/>
    </source>
</evidence>
<evidence type="ECO:0000256" key="11">
    <source>
        <dbReference type="ARBA" id="ARBA00023237"/>
    </source>
</evidence>
<keyword evidence="3 12" id="KW-1134">Transmembrane beta strand</keyword>
<keyword evidence="6" id="KW-0732">Signal</keyword>
<keyword evidence="2 12" id="KW-0813">Transport</keyword>
<dbReference type="GO" id="GO:0015344">
    <property type="term" value="F:siderophore uptake transmembrane transporter activity"/>
    <property type="evidence" value="ECO:0007669"/>
    <property type="project" value="TreeGrafter"/>
</dbReference>
<keyword evidence="8" id="KW-0406">Ion transport</keyword>
<dbReference type="InterPro" id="IPR012910">
    <property type="entry name" value="Plug_dom"/>
</dbReference>
<proteinExistence type="inferred from homology"/>
<evidence type="ECO:0000256" key="13">
    <source>
        <dbReference type="RuleBase" id="RU003357"/>
    </source>
</evidence>
<dbReference type="AlphaFoldDB" id="A0A1I4YXW7"/>
<protein>
    <submittedName>
        <fullName evidence="16">Iron complex outermembrane recepter protein</fullName>
    </submittedName>
</protein>
<dbReference type="Gene3D" id="2.170.130.10">
    <property type="entry name" value="TonB-dependent receptor, plug domain"/>
    <property type="match status" value="1"/>
</dbReference>
<evidence type="ECO:0000256" key="8">
    <source>
        <dbReference type="ARBA" id="ARBA00023065"/>
    </source>
</evidence>
<dbReference type="GO" id="GO:0009279">
    <property type="term" value="C:cell outer membrane"/>
    <property type="evidence" value="ECO:0007669"/>
    <property type="project" value="UniProtKB-SubCell"/>
</dbReference>
<dbReference type="InterPro" id="IPR037066">
    <property type="entry name" value="Plug_dom_sf"/>
</dbReference>